<dbReference type="OrthoDB" id="1602884at2759"/>
<reference evidence="3 4" key="1">
    <citation type="journal article" date="2019" name="PLoS Biol.">
        <title>Sex chromosomes control vertical transmission of feminizing Wolbachia symbionts in an isopod.</title>
        <authorList>
            <person name="Becking T."/>
            <person name="Chebbi M.A."/>
            <person name="Giraud I."/>
            <person name="Moumen B."/>
            <person name="Laverre T."/>
            <person name="Caubet Y."/>
            <person name="Peccoud J."/>
            <person name="Gilbert C."/>
            <person name="Cordaux R."/>
        </authorList>
    </citation>
    <scope>NUCLEOTIDE SEQUENCE [LARGE SCALE GENOMIC DNA]</scope>
    <source>
        <strain evidence="3">ANa2</strain>
        <tissue evidence="3">Whole body excluding digestive tract and cuticle</tissue>
    </source>
</reference>
<feature type="coiled-coil region" evidence="1">
    <location>
        <begin position="546"/>
        <end position="590"/>
    </location>
</feature>
<proteinExistence type="predicted"/>
<dbReference type="PANTHER" id="PTHR44414:SF1">
    <property type="entry name" value="PROTEIN NEDD1"/>
    <property type="match status" value="1"/>
</dbReference>
<feature type="non-terminal residue" evidence="3">
    <location>
        <position position="1"/>
    </location>
</feature>
<name>A0A5N5SR15_9CRUS</name>
<protein>
    <submittedName>
        <fullName evidence="3">Protein NEDD1</fullName>
    </submittedName>
</protein>
<dbReference type="GO" id="GO:0036064">
    <property type="term" value="C:ciliary basal body"/>
    <property type="evidence" value="ECO:0007669"/>
    <property type="project" value="TreeGrafter"/>
</dbReference>
<dbReference type="Proteomes" id="UP000326759">
    <property type="component" value="Unassembled WGS sequence"/>
</dbReference>
<dbReference type="GO" id="GO:0005737">
    <property type="term" value="C:cytoplasm"/>
    <property type="evidence" value="ECO:0007669"/>
    <property type="project" value="TreeGrafter"/>
</dbReference>
<dbReference type="GO" id="GO:0007020">
    <property type="term" value="P:microtubule nucleation"/>
    <property type="evidence" value="ECO:0007669"/>
    <property type="project" value="TreeGrafter"/>
</dbReference>
<evidence type="ECO:0000313" key="4">
    <source>
        <dbReference type="Proteomes" id="UP000326759"/>
    </source>
</evidence>
<sequence length="591" mass="65702">VPKSCITNLSFSSSDSHLAVGTVHGDAFTISNTNNLVSSRIKVFLEKTEVKDIRYSMLNRSIVGVCGGNGYVALYDAITSKVFVRHNSHSAPVSNIAFSPINELLMISVGYDKKLISYDVNTKSIVMKCETENPLTCISFMTNGQSVAVGTMKGEVIAYDLRMLSHPLYKTKAYKGPVYDLKFQPCHPLEKLKVSKRRPKNIIANEDKAEANCLDKSRPSKLKEDSFVSYHTDSSESAAFEILSPVNSQVSKEKEYPKNIPLLKNMKTPARPIKQIKEYTDFGLLSPLDKENRSPFGKLHGSAKPLIMEGLLSPLEGSPRSNASSSVKSSSNDSTHKIMNNLEKTVPNLEDNVFPSLLSPLEAPHRSNTLPPAISPNDSVDSVISSLEKDVSSVMICFFLPQKNNSEQRKSNCQEGFLNTSKSRNHEKSLSDEMQNSSADRVKKNLLKDLEIKSPSPTKNSSVPLESLVNTTEDKKLEEAVRLAFPHGDCESPAGILDNLGIDDSLGTSLNINVEVKNLIAGIIKKYDCRSKENFINLELSFMKEIMKVNDEINKLKRDYNLIKEQNSLIENLLQEIEILKSENNKLQCIY</sequence>
<dbReference type="Gene3D" id="2.130.10.10">
    <property type="entry name" value="YVTN repeat-like/Quinoprotein amine dehydrogenase"/>
    <property type="match status" value="1"/>
</dbReference>
<dbReference type="PANTHER" id="PTHR44414">
    <property type="entry name" value="PROTEIN NEDD1"/>
    <property type="match status" value="1"/>
</dbReference>
<dbReference type="InterPro" id="IPR015943">
    <property type="entry name" value="WD40/YVTN_repeat-like_dom_sf"/>
</dbReference>
<dbReference type="EMBL" id="SEYY01021578">
    <property type="protein sequence ID" value="KAB7496238.1"/>
    <property type="molecule type" value="Genomic_DNA"/>
</dbReference>
<dbReference type="GO" id="GO:0005814">
    <property type="term" value="C:centriole"/>
    <property type="evidence" value="ECO:0007669"/>
    <property type="project" value="TreeGrafter"/>
</dbReference>
<dbReference type="GO" id="GO:0043015">
    <property type="term" value="F:gamma-tubulin binding"/>
    <property type="evidence" value="ECO:0007669"/>
    <property type="project" value="TreeGrafter"/>
</dbReference>
<dbReference type="GO" id="GO:0005813">
    <property type="term" value="C:centrosome"/>
    <property type="evidence" value="ECO:0007669"/>
    <property type="project" value="TreeGrafter"/>
</dbReference>
<gene>
    <name evidence="3" type="primary">Nedd1</name>
    <name evidence="3" type="ORF">Anas_03953</name>
</gene>
<evidence type="ECO:0000256" key="2">
    <source>
        <dbReference type="SAM" id="MobiDB-lite"/>
    </source>
</evidence>
<dbReference type="SMART" id="SM00320">
    <property type="entry name" value="WD40"/>
    <property type="match status" value="3"/>
</dbReference>
<dbReference type="InterPro" id="IPR052818">
    <property type="entry name" value="NEDD1_Spindle_Assembly"/>
</dbReference>
<dbReference type="GO" id="GO:0000278">
    <property type="term" value="P:mitotic cell cycle"/>
    <property type="evidence" value="ECO:0007669"/>
    <property type="project" value="TreeGrafter"/>
</dbReference>
<comment type="caution">
    <text evidence="3">The sequence shown here is derived from an EMBL/GenBank/DDBJ whole genome shotgun (WGS) entry which is preliminary data.</text>
</comment>
<feature type="region of interest" description="Disordered" evidence="2">
    <location>
        <begin position="418"/>
        <end position="438"/>
    </location>
</feature>
<evidence type="ECO:0000313" key="3">
    <source>
        <dbReference type="EMBL" id="KAB7496238.1"/>
    </source>
</evidence>
<feature type="region of interest" description="Disordered" evidence="2">
    <location>
        <begin position="312"/>
        <end position="335"/>
    </location>
</feature>
<feature type="compositionally biased region" description="Low complexity" evidence="2">
    <location>
        <begin position="318"/>
        <end position="333"/>
    </location>
</feature>
<keyword evidence="1" id="KW-0175">Coiled coil</keyword>
<dbReference type="AlphaFoldDB" id="A0A5N5SR15"/>
<keyword evidence="4" id="KW-1185">Reference proteome</keyword>
<evidence type="ECO:0000256" key="1">
    <source>
        <dbReference type="SAM" id="Coils"/>
    </source>
</evidence>
<dbReference type="InterPro" id="IPR036322">
    <property type="entry name" value="WD40_repeat_dom_sf"/>
</dbReference>
<dbReference type="SUPFAM" id="SSF50978">
    <property type="entry name" value="WD40 repeat-like"/>
    <property type="match status" value="1"/>
</dbReference>
<dbReference type="InterPro" id="IPR001680">
    <property type="entry name" value="WD40_rpt"/>
</dbReference>
<organism evidence="3 4">
    <name type="scientific">Armadillidium nasatum</name>
    <dbReference type="NCBI Taxonomy" id="96803"/>
    <lineage>
        <taxon>Eukaryota</taxon>
        <taxon>Metazoa</taxon>
        <taxon>Ecdysozoa</taxon>
        <taxon>Arthropoda</taxon>
        <taxon>Crustacea</taxon>
        <taxon>Multicrustacea</taxon>
        <taxon>Malacostraca</taxon>
        <taxon>Eumalacostraca</taxon>
        <taxon>Peracarida</taxon>
        <taxon>Isopoda</taxon>
        <taxon>Oniscidea</taxon>
        <taxon>Crinocheta</taxon>
        <taxon>Armadillidiidae</taxon>
        <taxon>Armadillidium</taxon>
    </lineage>
</organism>
<accession>A0A5N5SR15</accession>
<dbReference type="GO" id="GO:0000922">
    <property type="term" value="C:spindle pole"/>
    <property type="evidence" value="ECO:0007669"/>
    <property type="project" value="TreeGrafter"/>
</dbReference>